<sequence length="161" mass="16744">MGIVGSPDRVAPPGTPPWHLQAMTIIYTAQAAATGGRAGTARSEDGRLDLSLSVPADMGGDGGPGTNPEQLFAAGYAACFQGALGVVARRQKITLSDDSVITARVGLQKVGLAFALDVELEGHFPGLSEEQGQQLMESAHQICPYSVATRGNVDVRLRVKS</sequence>
<keyword evidence="3" id="KW-1185">Reference proteome</keyword>
<dbReference type="PANTHER" id="PTHR33797:SF2">
    <property type="entry name" value="ORGANIC HYDROPEROXIDE RESISTANCE PROTEIN-LIKE"/>
    <property type="match status" value="1"/>
</dbReference>
<name>A0ABQ2GTA7_9DEIO</name>
<dbReference type="Pfam" id="PF02566">
    <property type="entry name" value="OsmC"/>
    <property type="match status" value="1"/>
</dbReference>
<evidence type="ECO:0000313" key="3">
    <source>
        <dbReference type="Proteomes" id="UP000661918"/>
    </source>
</evidence>
<dbReference type="InterPro" id="IPR003718">
    <property type="entry name" value="OsmC/Ohr_fam"/>
</dbReference>
<evidence type="ECO:0000313" key="2">
    <source>
        <dbReference type="EMBL" id="GGM12369.1"/>
    </source>
</evidence>
<dbReference type="InterPro" id="IPR036102">
    <property type="entry name" value="OsmC/Ohrsf"/>
</dbReference>
<gene>
    <name evidence="2" type="ORF">GCM10010841_21100</name>
</gene>
<organism evidence="2 3">
    <name type="scientific">Deinococcus aerophilus</name>
    <dbReference type="NCBI Taxonomy" id="522488"/>
    <lineage>
        <taxon>Bacteria</taxon>
        <taxon>Thermotogati</taxon>
        <taxon>Deinococcota</taxon>
        <taxon>Deinococci</taxon>
        <taxon>Deinococcales</taxon>
        <taxon>Deinococcaceae</taxon>
        <taxon>Deinococcus</taxon>
    </lineage>
</organism>
<comment type="caution">
    <text evidence="2">The sequence shown here is derived from an EMBL/GenBank/DDBJ whole genome shotgun (WGS) entry which is preliminary data.</text>
</comment>
<dbReference type="InterPro" id="IPR015946">
    <property type="entry name" value="KH_dom-like_a/b"/>
</dbReference>
<dbReference type="Proteomes" id="UP000661918">
    <property type="component" value="Unassembled WGS sequence"/>
</dbReference>
<dbReference type="SUPFAM" id="SSF82784">
    <property type="entry name" value="OsmC-like"/>
    <property type="match status" value="1"/>
</dbReference>
<evidence type="ECO:0000256" key="1">
    <source>
        <dbReference type="ARBA" id="ARBA00007378"/>
    </source>
</evidence>
<protein>
    <submittedName>
        <fullName evidence="2">Organic hydroperoxide resistance protein</fullName>
    </submittedName>
</protein>
<dbReference type="InterPro" id="IPR019953">
    <property type="entry name" value="OHR"/>
</dbReference>
<dbReference type="EMBL" id="BMOM01000016">
    <property type="protein sequence ID" value="GGM12369.1"/>
    <property type="molecule type" value="Genomic_DNA"/>
</dbReference>
<dbReference type="NCBIfam" id="TIGR03561">
    <property type="entry name" value="organ_hyd_perox"/>
    <property type="match status" value="1"/>
</dbReference>
<dbReference type="PANTHER" id="PTHR33797">
    <property type="entry name" value="ORGANIC HYDROPEROXIDE RESISTANCE PROTEIN-LIKE"/>
    <property type="match status" value="1"/>
</dbReference>
<reference evidence="3" key="1">
    <citation type="journal article" date="2019" name="Int. J. Syst. Evol. Microbiol.">
        <title>The Global Catalogue of Microorganisms (GCM) 10K type strain sequencing project: providing services to taxonomists for standard genome sequencing and annotation.</title>
        <authorList>
            <consortium name="The Broad Institute Genomics Platform"/>
            <consortium name="The Broad Institute Genome Sequencing Center for Infectious Disease"/>
            <person name="Wu L."/>
            <person name="Ma J."/>
        </authorList>
    </citation>
    <scope>NUCLEOTIDE SEQUENCE [LARGE SCALE GENOMIC DNA]</scope>
    <source>
        <strain evidence="3">JCM 15443</strain>
    </source>
</reference>
<dbReference type="Gene3D" id="2.20.25.10">
    <property type="match status" value="1"/>
</dbReference>
<dbReference type="Gene3D" id="3.30.300.20">
    <property type="match status" value="1"/>
</dbReference>
<accession>A0ABQ2GTA7</accession>
<proteinExistence type="inferred from homology"/>
<comment type="similarity">
    <text evidence="1">Belongs to the OsmC/Ohr family.</text>
</comment>